<evidence type="ECO:0000313" key="2">
    <source>
        <dbReference type="EMBL" id="USF86651.1"/>
    </source>
</evidence>
<name>A0A9J6ZUX0_9GAMM</name>
<dbReference type="SUPFAM" id="SSF48371">
    <property type="entry name" value="ARM repeat"/>
    <property type="match status" value="1"/>
</dbReference>
<dbReference type="InterPro" id="IPR004155">
    <property type="entry name" value="PBS_lyase_HEAT"/>
</dbReference>
<dbReference type="Pfam" id="PF03130">
    <property type="entry name" value="HEAT_PBS"/>
    <property type="match status" value="1"/>
</dbReference>
<dbReference type="Gene3D" id="1.25.10.10">
    <property type="entry name" value="Leucine-rich Repeat Variant"/>
    <property type="match status" value="4"/>
</dbReference>
<evidence type="ECO:0000313" key="3">
    <source>
        <dbReference type="Proteomes" id="UP001056649"/>
    </source>
</evidence>
<dbReference type="AlphaFoldDB" id="A0A9J6ZUX0"/>
<dbReference type="KEGG" id="eps:L0Y14_10940"/>
<dbReference type="GO" id="GO:0016491">
    <property type="term" value="F:oxidoreductase activity"/>
    <property type="evidence" value="ECO:0007669"/>
    <property type="project" value="TreeGrafter"/>
</dbReference>
<dbReference type="PANTHER" id="PTHR12697:SF5">
    <property type="entry name" value="DEOXYHYPUSINE HYDROXYLASE"/>
    <property type="match status" value="1"/>
</dbReference>
<dbReference type="PROSITE" id="PS50077">
    <property type="entry name" value="HEAT_REPEAT"/>
    <property type="match status" value="1"/>
</dbReference>
<dbReference type="InterPro" id="IPR016024">
    <property type="entry name" value="ARM-type_fold"/>
</dbReference>
<dbReference type="SMART" id="SM00567">
    <property type="entry name" value="EZ_HEAT"/>
    <property type="match status" value="9"/>
</dbReference>
<keyword evidence="3" id="KW-1185">Reference proteome</keyword>
<organism evidence="2 3">
    <name type="scientific">Candidatus Endoriftia persephonae</name>
    <dbReference type="NCBI Taxonomy" id="393765"/>
    <lineage>
        <taxon>Bacteria</taxon>
        <taxon>Pseudomonadati</taxon>
        <taxon>Pseudomonadota</taxon>
        <taxon>Gammaproteobacteria</taxon>
        <taxon>Chromatiales</taxon>
        <taxon>Sedimenticolaceae</taxon>
        <taxon>Candidatus Endoriftia</taxon>
    </lineage>
</organism>
<dbReference type="RefSeq" id="WP_006473895.1">
    <property type="nucleotide sequence ID" value="NZ_CP090569.1"/>
</dbReference>
<dbReference type="PANTHER" id="PTHR12697">
    <property type="entry name" value="PBS LYASE HEAT-LIKE PROTEIN"/>
    <property type="match status" value="1"/>
</dbReference>
<gene>
    <name evidence="2" type="ORF">L0Y14_10940</name>
</gene>
<dbReference type="EMBL" id="CP090569">
    <property type="protein sequence ID" value="USF86651.1"/>
    <property type="molecule type" value="Genomic_DNA"/>
</dbReference>
<protein>
    <submittedName>
        <fullName evidence="2">HEAT repeat domain-containing protein</fullName>
    </submittedName>
</protein>
<accession>A0A9J6ZUX0</accession>
<dbReference type="InterPro" id="IPR011989">
    <property type="entry name" value="ARM-like"/>
</dbReference>
<reference evidence="2" key="1">
    <citation type="journal article" date="2022" name="Mol. Ecol. Resour.">
        <title>The complete and closed genome of the facultative generalist Candidatus Endoriftia persephone from deep-sea hydrothermal vents.</title>
        <authorList>
            <person name="de Oliveira A.L."/>
            <person name="Srivastava A."/>
            <person name="Espada-Hinojosa S."/>
            <person name="Bright M."/>
        </authorList>
    </citation>
    <scope>NUCLEOTIDE SEQUENCE</scope>
    <source>
        <strain evidence="2">Tica-EPR-9o50.N</strain>
    </source>
</reference>
<dbReference type="InterPro" id="IPR021133">
    <property type="entry name" value="HEAT_type_2"/>
</dbReference>
<dbReference type="Proteomes" id="UP001056649">
    <property type="component" value="Chromosome"/>
</dbReference>
<evidence type="ECO:0000256" key="1">
    <source>
        <dbReference type="ARBA" id="ARBA00045876"/>
    </source>
</evidence>
<proteinExistence type="predicted"/>
<comment type="function">
    <text evidence="1">Catalyzes the hydroxylation of the N(6)-(4-aminobutyl)-L-lysine intermediate produced by deoxyhypusine synthase/DHPS on a critical lysine of the eukaryotic translation initiation factor 5A/eIF-5A. This is the second step of the post-translational modification of that lysine into an unusual amino acid residue named hypusine. Hypusination is unique to mature eIF-5A factor and is essential for its function.</text>
</comment>
<dbReference type="Pfam" id="PF13646">
    <property type="entry name" value="HEAT_2"/>
    <property type="match status" value="3"/>
</dbReference>
<sequence>MNMRSKTEQALIELMKNGDEADRCYAARTLGTLHSQNAVETLIAHLTDEDIDVCVDAAEALGRIGDPAAVPPLLNSLSKEESGEVCTAVTSALGMLGGEAAIDALKKIAVERPEAIEWEDDWDRWWDVQLAAVEALGRYGIEDATELLVDIMDSDASQDIDAEIYHALSSIKQRGFEVLCERLKSPSAMHRRRAVAALGRSGSPDASSKIGQSLRDKAPEVRAAAATALTKLEAHHYLSAIVLLLRDEDEDVRSAAVEASSRLAASQGDPELLLKESSSLLVDPNSLVRTTTLKTLSGLIQPEALEQTTRQLVEQNLSHSDFNTAAAAADLLAANRASESIEPLIEMVGNNTIYSMARRHAILALRSFGINNRAIIDVLKSAVLDKDQAVRIAALGALSHLEQFPLQEDEATDQQPQRPLDIVLAAINGELIKPEESEVPPISQTVEFDPEADKILPKQTEDETASDEQAATSTLAEITGATEEAATTEPLQLPEQPSRVVEVGEVNKAISTLDAIAMDNVEATLGIGQEEPTAAPEYDQETEEFLKLVEQNNRTAMRMKKNRRTIPLEDDLRILGLRVLTKQTDERAIAAMLQALNDDNNEIRYEAALAIAEAAKLNRDAPGLMNAMGSLITQLGLGDEDQQIACARALGYLGNKAAILPLLDALQSDLTQTKIEAIRALTNLALHGSDPVEADHMVTKPVSPKTIVRKIKGMLQSQKNGVRITAANALSELLQLEALADEIPDTIERLIATAFLGSGEHARPIGKILRQIDAEASAQRLLKGLAEVDSSAERRFVIEMLEELFVSHSQEAQPQQAA</sequence>